<dbReference type="OrthoDB" id="190887at2"/>
<dbReference type="InterPro" id="IPR045748">
    <property type="entry name" value="DcaP"/>
</dbReference>
<dbReference type="RefSeq" id="WP_150695441.1">
    <property type="nucleotide sequence ID" value="NZ_CABPRZ010000002.1"/>
</dbReference>
<protein>
    <recommendedName>
        <fullName evidence="4">Porin</fullName>
    </recommendedName>
</protein>
<proteinExistence type="predicted"/>
<evidence type="ECO:0000313" key="2">
    <source>
        <dbReference type="EMBL" id="VVD68624.1"/>
    </source>
</evidence>
<organism evidence="2 3">
    <name type="scientific">Pandoraea terrae</name>
    <dbReference type="NCBI Taxonomy" id="1537710"/>
    <lineage>
        <taxon>Bacteria</taxon>
        <taxon>Pseudomonadati</taxon>
        <taxon>Pseudomonadota</taxon>
        <taxon>Betaproteobacteria</taxon>
        <taxon>Burkholderiales</taxon>
        <taxon>Burkholderiaceae</taxon>
        <taxon>Pandoraea</taxon>
    </lineage>
</organism>
<accession>A0A5E4S1X1</accession>
<sequence>MKVHLKVLTAALGLTAVLAPPARADQLSDLQTQVALLMKKIDALQAQQKTIAEKQAAAETTAKASTQASAAATPVTAAAAAAPAAPVNPGWFQVPGTDTQIKFGGYAQLAMMVDTKGNLGNSQTVILPFTNAFGGIPYDNTPQSKRSGQMQFEARESRLNIQTSTPTQYGPLTTLIEGDFYGAGGSKFTTNSVSLRLRHAMGAIGPWMFGQYWSNFGDLAQGPEVFDFGGPVGLPAVNRQPQIRYTHLFSDKLQGSASLEQPVQDFTGADAVAFTAGANTISTNSIDQTPEVTARLTYFDTWGRQSAAAVVRKLKASDGVALSAQAYGYAVNYQGTFNLPGRDKVYYDVVYQNGGGRYLTQTPTSAFLINNQLYKVAGLGLNLSYQHWWAENWRSTLSIGRDKIYNPALAPTTSLAETQSVHANVIWSPFKKTLFGLEYIYARIKNEAGLKGSGSRIMFVSQIGF</sequence>
<name>A0A5E4S1X1_9BURK</name>
<dbReference type="EMBL" id="CABPRZ010000002">
    <property type="protein sequence ID" value="VVD68624.1"/>
    <property type="molecule type" value="Genomic_DNA"/>
</dbReference>
<dbReference type="Proteomes" id="UP000414233">
    <property type="component" value="Unassembled WGS sequence"/>
</dbReference>
<keyword evidence="1" id="KW-0732">Signal</keyword>
<evidence type="ECO:0000313" key="3">
    <source>
        <dbReference type="Proteomes" id="UP000414233"/>
    </source>
</evidence>
<feature type="chain" id="PRO_5022991411" description="Porin" evidence="1">
    <location>
        <begin position="25"/>
        <end position="465"/>
    </location>
</feature>
<dbReference type="SUPFAM" id="SSF56935">
    <property type="entry name" value="Porins"/>
    <property type="match status" value="1"/>
</dbReference>
<dbReference type="AlphaFoldDB" id="A0A5E4S1X1"/>
<evidence type="ECO:0008006" key="4">
    <source>
        <dbReference type="Google" id="ProtNLM"/>
    </source>
</evidence>
<evidence type="ECO:0000256" key="1">
    <source>
        <dbReference type="SAM" id="SignalP"/>
    </source>
</evidence>
<feature type="signal peptide" evidence="1">
    <location>
        <begin position="1"/>
        <end position="24"/>
    </location>
</feature>
<gene>
    <name evidence="2" type="ORF">PTE30175_00452</name>
</gene>
<reference evidence="2 3" key="1">
    <citation type="submission" date="2019-08" db="EMBL/GenBank/DDBJ databases">
        <authorList>
            <person name="Peeters C."/>
        </authorList>
    </citation>
    <scope>NUCLEOTIDE SEQUENCE [LARGE SCALE GENOMIC DNA]</scope>
    <source>
        <strain evidence="2 3">LMG 30175</strain>
    </source>
</reference>
<dbReference type="Pfam" id="PF19577">
    <property type="entry name" value="DcaP"/>
    <property type="match status" value="1"/>
</dbReference>
<keyword evidence="3" id="KW-1185">Reference proteome</keyword>